<evidence type="ECO:0000313" key="5">
    <source>
        <dbReference type="Proteomes" id="UP001177212"/>
    </source>
</evidence>
<dbReference type="InterPro" id="IPR001789">
    <property type="entry name" value="Sig_transdc_resp-reg_receiver"/>
</dbReference>
<evidence type="ECO:0000256" key="1">
    <source>
        <dbReference type="ARBA" id="ARBA00022553"/>
    </source>
</evidence>
<dbReference type="Gene3D" id="3.40.50.2300">
    <property type="match status" value="1"/>
</dbReference>
<dbReference type="InterPro" id="IPR050595">
    <property type="entry name" value="Bact_response_regulator"/>
</dbReference>
<feature type="domain" description="Response regulatory" evidence="3">
    <location>
        <begin position="4"/>
        <end position="119"/>
    </location>
</feature>
<dbReference type="InterPro" id="IPR011006">
    <property type="entry name" value="CheY-like_superfamily"/>
</dbReference>
<name>A0ABT9FAU8_9GAMM</name>
<accession>A0ABT9FAU8</accession>
<sequence length="121" mass="13337">MPIPVTIADDSALSRKTIKRALPEDWDITIHEAKNGVEALDAVHAGLAEVLFLDLQMPQKDGFEVLKELQQEHQKTIVIVISADIQPAAQALVSSMGAFRFLQKPLKADQLRETLLDVGLL</sequence>
<evidence type="ECO:0000313" key="4">
    <source>
        <dbReference type="EMBL" id="MDP2563902.1"/>
    </source>
</evidence>
<dbReference type="PROSITE" id="PS50110">
    <property type="entry name" value="RESPONSE_REGULATORY"/>
    <property type="match status" value="1"/>
</dbReference>
<dbReference type="SUPFAM" id="SSF52172">
    <property type="entry name" value="CheY-like"/>
    <property type="match status" value="1"/>
</dbReference>
<dbReference type="RefSeq" id="WP_305471361.1">
    <property type="nucleotide sequence ID" value="NZ_JAUYVT010000002.1"/>
</dbReference>
<dbReference type="SMART" id="SM00448">
    <property type="entry name" value="REC"/>
    <property type="match status" value="1"/>
</dbReference>
<protein>
    <submittedName>
        <fullName evidence="4">Response regulator</fullName>
    </submittedName>
</protein>
<reference evidence="4" key="1">
    <citation type="submission" date="2023-07" db="EMBL/GenBank/DDBJ databases">
        <title>Genome content predicts the carbon catabolic preferences of heterotrophic bacteria.</title>
        <authorList>
            <person name="Gralka M."/>
        </authorList>
    </citation>
    <scope>NUCLEOTIDE SEQUENCE</scope>
    <source>
        <strain evidence="4">4G09</strain>
    </source>
</reference>
<organism evidence="4 5">
    <name type="scientific">Pseudoalteromonas marina</name>
    <dbReference type="NCBI Taxonomy" id="267375"/>
    <lineage>
        <taxon>Bacteria</taxon>
        <taxon>Pseudomonadati</taxon>
        <taxon>Pseudomonadota</taxon>
        <taxon>Gammaproteobacteria</taxon>
        <taxon>Alteromonadales</taxon>
        <taxon>Pseudoalteromonadaceae</taxon>
        <taxon>Pseudoalteromonas</taxon>
    </lineage>
</organism>
<gene>
    <name evidence="4" type="ORF">Q8W34_04615</name>
</gene>
<keyword evidence="1 2" id="KW-0597">Phosphoprotein</keyword>
<comment type="caution">
    <text evidence="4">The sequence shown here is derived from an EMBL/GenBank/DDBJ whole genome shotgun (WGS) entry which is preliminary data.</text>
</comment>
<proteinExistence type="predicted"/>
<dbReference type="PANTHER" id="PTHR44591">
    <property type="entry name" value="STRESS RESPONSE REGULATOR PROTEIN 1"/>
    <property type="match status" value="1"/>
</dbReference>
<dbReference type="PANTHER" id="PTHR44591:SF24">
    <property type="entry name" value="PROTEIN-GLUTAMATE METHYLESTERASE_PROTEIN-GLUTAMINE GLUTAMINASE 1"/>
    <property type="match status" value="1"/>
</dbReference>
<dbReference type="Pfam" id="PF00072">
    <property type="entry name" value="Response_reg"/>
    <property type="match status" value="1"/>
</dbReference>
<keyword evidence="5" id="KW-1185">Reference proteome</keyword>
<evidence type="ECO:0000256" key="2">
    <source>
        <dbReference type="PROSITE-ProRule" id="PRU00169"/>
    </source>
</evidence>
<dbReference type="EMBL" id="JAUYVT010000002">
    <property type="protein sequence ID" value="MDP2563902.1"/>
    <property type="molecule type" value="Genomic_DNA"/>
</dbReference>
<evidence type="ECO:0000259" key="3">
    <source>
        <dbReference type="PROSITE" id="PS50110"/>
    </source>
</evidence>
<feature type="modified residue" description="4-aspartylphosphate" evidence="2">
    <location>
        <position position="54"/>
    </location>
</feature>
<dbReference type="Proteomes" id="UP001177212">
    <property type="component" value="Unassembled WGS sequence"/>
</dbReference>